<keyword evidence="5" id="KW-1185">Reference proteome</keyword>
<dbReference type="Pfam" id="PF00005">
    <property type="entry name" value="ABC_tran"/>
    <property type="match status" value="1"/>
</dbReference>
<dbReference type="SMART" id="SM00382">
    <property type="entry name" value="AAA"/>
    <property type="match status" value="1"/>
</dbReference>
<dbReference type="EMBL" id="JBHRSK010000004">
    <property type="protein sequence ID" value="MFC2967973.1"/>
    <property type="molecule type" value="Genomic_DNA"/>
</dbReference>
<dbReference type="PANTHER" id="PTHR24220">
    <property type="entry name" value="IMPORT ATP-BINDING PROTEIN"/>
    <property type="match status" value="1"/>
</dbReference>
<evidence type="ECO:0000256" key="2">
    <source>
        <dbReference type="ARBA" id="ARBA00022840"/>
    </source>
</evidence>
<gene>
    <name evidence="4" type="ORF">ACFOES_07700</name>
</gene>
<keyword evidence="2 4" id="KW-0067">ATP-binding</keyword>
<dbReference type="RefSeq" id="WP_377832620.1">
    <property type="nucleotide sequence ID" value="NZ_JBHRSK010000004.1"/>
</dbReference>
<evidence type="ECO:0000313" key="4">
    <source>
        <dbReference type="EMBL" id="MFC2967973.1"/>
    </source>
</evidence>
<protein>
    <submittedName>
        <fullName evidence="4">ABC transporter ATP-binding protein</fullName>
    </submittedName>
</protein>
<dbReference type="PROSITE" id="PS50893">
    <property type="entry name" value="ABC_TRANSPORTER_2"/>
    <property type="match status" value="1"/>
</dbReference>
<dbReference type="GO" id="GO:0005524">
    <property type="term" value="F:ATP binding"/>
    <property type="evidence" value="ECO:0007669"/>
    <property type="project" value="UniProtKB-KW"/>
</dbReference>
<reference evidence="5" key="1">
    <citation type="journal article" date="2019" name="Int. J. Syst. Evol. Microbiol.">
        <title>The Global Catalogue of Microorganisms (GCM) 10K type strain sequencing project: providing services to taxonomists for standard genome sequencing and annotation.</title>
        <authorList>
            <consortium name="The Broad Institute Genomics Platform"/>
            <consortium name="The Broad Institute Genome Sequencing Center for Infectious Disease"/>
            <person name="Wu L."/>
            <person name="Ma J."/>
        </authorList>
    </citation>
    <scope>NUCLEOTIDE SEQUENCE [LARGE SCALE GENOMIC DNA]</scope>
    <source>
        <strain evidence="5">KCTC 62192</strain>
    </source>
</reference>
<sequence>MTDVLARAEGIGMRYAAPGTAPVDVLEGIDCEIAAGDRIAIIGPSGSGKSTLMHILGGLIAPTSGHIDWPALGPRESLMPVKVQFVFQGPSLFPALDVLGNITLPLFLAGHTTGARDRARQLLARFALEELADKLPEELSGGQAQRVAMLRALTTAPRLILADEPTGQLDSHTAEHFLDGVLELASTAGIALVIATHDAQVAARMARLWAMDHGRLANSAREREEA</sequence>
<evidence type="ECO:0000313" key="5">
    <source>
        <dbReference type="Proteomes" id="UP001595443"/>
    </source>
</evidence>
<evidence type="ECO:0000259" key="3">
    <source>
        <dbReference type="PROSITE" id="PS50893"/>
    </source>
</evidence>
<name>A0ABV7AF33_9RHOB</name>
<dbReference type="InterPro" id="IPR003593">
    <property type="entry name" value="AAA+_ATPase"/>
</dbReference>
<evidence type="ECO:0000256" key="1">
    <source>
        <dbReference type="ARBA" id="ARBA00022741"/>
    </source>
</evidence>
<dbReference type="SUPFAM" id="SSF52540">
    <property type="entry name" value="P-loop containing nucleoside triphosphate hydrolases"/>
    <property type="match status" value="1"/>
</dbReference>
<organism evidence="4 5">
    <name type="scientific">Acidimangrovimonas pyrenivorans</name>
    <dbReference type="NCBI Taxonomy" id="2030798"/>
    <lineage>
        <taxon>Bacteria</taxon>
        <taxon>Pseudomonadati</taxon>
        <taxon>Pseudomonadota</taxon>
        <taxon>Alphaproteobacteria</taxon>
        <taxon>Rhodobacterales</taxon>
        <taxon>Paracoccaceae</taxon>
        <taxon>Acidimangrovimonas</taxon>
    </lineage>
</organism>
<dbReference type="Gene3D" id="3.40.50.300">
    <property type="entry name" value="P-loop containing nucleotide triphosphate hydrolases"/>
    <property type="match status" value="1"/>
</dbReference>
<dbReference type="PROSITE" id="PS00211">
    <property type="entry name" value="ABC_TRANSPORTER_1"/>
    <property type="match status" value="1"/>
</dbReference>
<feature type="domain" description="ABC transporter" evidence="3">
    <location>
        <begin position="6"/>
        <end position="226"/>
    </location>
</feature>
<dbReference type="InterPro" id="IPR015854">
    <property type="entry name" value="ABC_transpr_LolD-like"/>
</dbReference>
<dbReference type="Proteomes" id="UP001595443">
    <property type="component" value="Unassembled WGS sequence"/>
</dbReference>
<proteinExistence type="predicted"/>
<dbReference type="InterPro" id="IPR027417">
    <property type="entry name" value="P-loop_NTPase"/>
</dbReference>
<keyword evidence="1" id="KW-0547">Nucleotide-binding</keyword>
<dbReference type="InterPro" id="IPR017871">
    <property type="entry name" value="ABC_transporter-like_CS"/>
</dbReference>
<comment type="caution">
    <text evidence="4">The sequence shown here is derived from an EMBL/GenBank/DDBJ whole genome shotgun (WGS) entry which is preliminary data.</text>
</comment>
<dbReference type="InterPro" id="IPR003439">
    <property type="entry name" value="ABC_transporter-like_ATP-bd"/>
</dbReference>
<dbReference type="PANTHER" id="PTHR24220:SF685">
    <property type="entry name" value="ABC TRANSPORTER RELATED"/>
    <property type="match status" value="1"/>
</dbReference>
<accession>A0ABV7AF33</accession>